<dbReference type="EMBL" id="META01000003">
    <property type="protein sequence ID" value="OGB74199.1"/>
    <property type="molecule type" value="Genomic_DNA"/>
</dbReference>
<keyword evidence="1" id="KW-1133">Transmembrane helix</keyword>
<name>A0A1F4NS10_UNCK3</name>
<reference evidence="2 3" key="1">
    <citation type="journal article" date="2016" name="Nat. Commun.">
        <title>Thousands of microbial genomes shed light on interconnected biogeochemical processes in an aquifer system.</title>
        <authorList>
            <person name="Anantharaman K."/>
            <person name="Brown C.T."/>
            <person name="Hug L.A."/>
            <person name="Sharon I."/>
            <person name="Castelle C.J."/>
            <person name="Probst A.J."/>
            <person name="Thomas B.C."/>
            <person name="Singh A."/>
            <person name="Wilkins M.J."/>
            <person name="Karaoz U."/>
            <person name="Brodie E.L."/>
            <person name="Williams K.H."/>
            <person name="Hubbard S.S."/>
            <person name="Banfield J.F."/>
        </authorList>
    </citation>
    <scope>NUCLEOTIDE SEQUENCE [LARGE SCALE GENOMIC DNA]</scope>
</reference>
<sequence>MEYFKEHNRFVVTIAIFGVCGLVLLGGVMIFHLHINRCLTAAEANAQIPAVSVQAESTTNPLPDSVVREIVNDERNLIGSTQLPKSLSPALKFLRTISDPDIFLTQK</sequence>
<gene>
    <name evidence="2" type="ORF">A2V68_00250</name>
</gene>
<evidence type="ECO:0000313" key="2">
    <source>
        <dbReference type="EMBL" id="OGB74199.1"/>
    </source>
</evidence>
<protein>
    <submittedName>
        <fullName evidence="2">Uncharacterized protein</fullName>
    </submittedName>
</protein>
<keyword evidence="1" id="KW-0812">Transmembrane</keyword>
<accession>A0A1F4NS10</accession>
<organism evidence="2 3">
    <name type="scientific">candidate division Kazan bacterium RBG_13_50_9</name>
    <dbReference type="NCBI Taxonomy" id="1798535"/>
    <lineage>
        <taxon>Bacteria</taxon>
        <taxon>Bacteria division Kazan-3B-28</taxon>
    </lineage>
</organism>
<comment type="caution">
    <text evidence="2">The sequence shown here is derived from an EMBL/GenBank/DDBJ whole genome shotgun (WGS) entry which is preliminary data.</text>
</comment>
<proteinExistence type="predicted"/>
<feature type="transmembrane region" description="Helical" evidence="1">
    <location>
        <begin position="12"/>
        <end position="35"/>
    </location>
</feature>
<dbReference type="AlphaFoldDB" id="A0A1F4NS10"/>
<dbReference type="Proteomes" id="UP000176651">
    <property type="component" value="Unassembled WGS sequence"/>
</dbReference>
<evidence type="ECO:0000256" key="1">
    <source>
        <dbReference type="SAM" id="Phobius"/>
    </source>
</evidence>
<evidence type="ECO:0000313" key="3">
    <source>
        <dbReference type="Proteomes" id="UP000176651"/>
    </source>
</evidence>
<keyword evidence="1" id="KW-0472">Membrane</keyword>